<dbReference type="EMBL" id="JH717990">
    <property type="protein sequence ID" value="EJC97599.1"/>
    <property type="molecule type" value="Genomic_DNA"/>
</dbReference>
<keyword evidence="1" id="KW-0472">Membrane</keyword>
<feature type="transmembrane region" description="Helical" evidence="1">
    <location>
        <begin position="394"/>
        <end position="415"/>
    </location>
</feature>
<evidence type="ECO:0000313" key="2">
    <source>
        <dbReference type="EMBL" id="EJC97599.1"/>
    </source>
</evidence>
<dbReference type="Proteomes" id="UP000053630">
    <property type="component" value="Unassembled WGS sequence"/>
</dbReference>
<dbReference type="RefSeq" id="XP_007272137.1">
    <property type="nucleotide sequence ID" value="XM_007272075.1"/>
</dbReference>
<keyword evidence="1" id="KW-1133">Transmembrane helix</keyword>
<accession>R7SJ03</accession>
<evidence type="ECO:0000256" key="1">
    <source>
        <dbReference type="SAM" id="Phobius"/>
    </source>
</evidence>
<name>R7SJ03_FOMME</name>
<sequence>MTLTSAAEASPSVQTVSLLHMVRGLGEVVMTRKSGWSLQAVIVGKAAMAVKRIQGMVYVRYQRLEVNRRMTDPSSEYSAFAGSPPITQLVFYVLQVRRSLFTSCVRNSSLGASTTDVVSAELIVFRDCESNIKPTGREVDALDESSVGTVAGDSKTLGAKTQLLMEADIPFPSYGVLGVKLLGDVYDTLLATSEPRMESLSVRLLGAGVLSGTCAGGTASRAVQGFRVVIRPDEALKLLAVDTELGVGGSVTLLVVFALVEVGVAVELRAGTPKSLNRRGLGCSDNISLAPERIKDVSKLTDLDFSVLDDTGLYSIDVGEDGDDGVKGAVVIDGEDGDEGGGLLDTLDGVKKMEISPVSYSVYRALIAVLYSVDGILLLDRVGVPGKGCVRKILLSLPFSGICICILGLITILSIESLVTDLGGLVMVAESDDTDLS</sequence>
<dbReference type="GeneID" id="18679201"/>
<gene>
    <name evidence="2" type="ORF">FOMMEDRAFT_32466</name>
</gene>
<proteinExistence type="predicted"/>
<protein>
    <submittedName>
        <fullName evidence="2">Uncharacterized protein</fullName>
    </submittedName>
</protein>
<evidence type="ECO:0000313" key="3">
    <source>
        <dbReference type="Proteomes" id="UP000053630"/>
    </source>
</evidence>
<dbReference type="AlphaFoldDB" id="R7SJ03"/>
<organism evidence="2 3">
    <name type="scientific">Fomitiporia mediterranea (strain MF3/22)</name>
    <name type="common">Grapevine white-rot fungus</name>
    <dbReference type="NCBI Taxonomy" id="694068"/>
    <lineage>
        <taxon>Eukaryota</taxon>
        <taxon>Fungi</taxon>
        <taxon>Dikarya</taxon>
        <taxon>Basidiomycota</taxon>
        <taxon>Agaricomycotina</taxon>
        <taxon>Agaricomycetes</taxon>
        <taxon>Hymenochaetales</taxon>
        <taxon>Hymenochaetaceae</taxon>
        <taxon>Fomitiporia</taxon>
    </lineage>
</organism>
<dbReference type="KEGG" id="fme:FOMMEDRAFT_32466"/>
<keyword evidence="1" id="KW-0812">Transmembrane</keyword>
<keyword evidence="3" id="KW-1185">Reference proteome</keyword>
<reference evidence="3" key="1">
    <citation type="journal article" date="2012" name="Science">
        <title>The Paleozoic origin of enzymatic lignin decomposition reconstructed from 31 fungal genomes.</title>
        <authorList>
            <person name="Floudas D."/>
            <person name="Binder M."/>
            <person name="Riley R."/>
            <person name="Barry K."/>
            <person name="Blanchette R.A."/>
            <person name="Henrissat B."/>
            <person name="Martinez A.T."/>
            <person name="Otillar R."/>
            <person name="Spatafora J.W."/>
            <person name="Yadav J.S."/>
            <person name="Aerts A."/>
            <person name="Benoit I."/>
            <person name="Boyd A."/>
            <person name="Carlson A."/>
            <person name="Copeland A."/>
            <person name="Coutinho P.M."/>
            <person name="de Vries R.P."/>
            <person name="Ferreira P."/>
            <person name="Findley K."/>
            <person name="Foster B."/>
            <person name="Gaskell J."/>
            <person name="Glotzer D."/>
            <person name="Gorecki P."/>
            <person name="Heitman J."/>
            <person name="Hesse C."/>
            <person name="Hori C."/>
            <person name="Igarashi K."/>
            <person name="Jurgens J.A."/>
            <person name="Kallen N."/>
            <person name="Kersten P."/>
            <person name="Kohler A."/>
            <person name="Kuees U."/>
            <person name="Kumar T.K.A."/>
            <person name="Kuo A."/>
            <person name="LaButti K."/>
            <person name="Larrondo L.F."/>
            <person name="Lindquist E."/>
            <person name="Ling A."/>
            <person name="Lombard V."/>
            <person name="Lucas S."/>
            <person name="Lundell T."/>
            <person name="Martin R."/>
            <person name="McLaughlin D.J."/>
            <person name="Morgenstern I."/>
            <person name="Morin E."/>
            <person name="Murat C."/>
            <person name="Nagy L.G."/>
            <person name="Nolan M."/>
            <person name="Ohm R.A."/>
            <person name="Patyshakuliyeva A."/>
            <person name="Rokas A."/>
            <person name="Ruiz-Duenas F.J."/>
            <person name="Sabat G."/>
            <person name="Salamov A."/>
            <person name="Samejima M."/>
            <person name="Schmutz J."/>
            <person name="Slot J.C."/>
            <person name="St John F."/>
            <person name="Stenlid J."/>
            <person name="Sun H."/>
            <person name="Sun S."/>
            <person name="Syed K."/>
            <person name="Tsang A."/>
            <person name="Wiebenga A."/>
            <person name="Young D."/>
            <person name="Pisabarro A."/>
            <person name="Eastwood D.C."/>
            <person name="Martin F."/>
            <person name="Cullen D."/>
            <person name="Grigoriev I.V."/>
            <person name="Hibbett D.S."/>
        </authorList>
    </citation>
    <scope>NUCLEOTIDE SEQUENCE [LARGE SCALE GENOMIC DNA]</scope>
    <source>
        <strain evidence="3">MF3/22</strain>
    </source>
</reference>